<dbReference type="PROSITE" id="PS00246">
    <property type="entry name" value="WNT1"/>
    <property type="match status" value="1"/>
</dbReference>
<dbReference type="PRINTS" id="PR01349">
    <property type="entry name" value="WNTPROTEIN"/>
</dbReference>
<evidence type="ECO:0000256" key="3">
    <source>
        <dbReference type="ARBA" id="ARBA00022473"/>
    </source>
</evidence>
<evidence type="ECO:0000256" key="1">
    <source>
        <dbReference type="ARBA" id="ARBA00004498"/>
    </source>
</evidence>
<evidence type="ECO:0000313" key="12">
    <source>
        <dbReference type="Proteomes" id="UP001642520"/>
    </source>
</evidence>
<accession>A0ABP1P021</accession>
<protein>
    <recommendedName>
        <fullName evidence="9">Protein Wnt</fullName>
    </recommendedName>
</protein>
<evidence type="ECO:0000256" key="6">
    <source>
        <dbReference type="ARBA" id="ARBA00022687"/>
    </source>
</evidence>
<comment type="function">
    <text evidence="9">Ligand for members of the frizzled family of seven transmembrane receptors.</text>
</comment>
<dbReference type="EMBL" id="CAXAJV020001294">
    <property type="protein sequence ID" value="CAL7946599.1"/>
    <property type="molecule type" value="Genomic_DNA"/>
</dbReference>
<organism evidence="11 12">
    <name type="scientific">Xylocopa violacea</name>
    <name type="common">Violet carpenter bee</name>
    <name type="synonym">Apis violacea</name>
    <dbReference type="NCBI Taxonomy" id="135666"/>
    <lineage>
        <taxon>Eukaryota</taxon>
        <taxon>Metazoa</taxon>
        <taxon>Ecdysozoa</taxon>
        <taxon>Arthropoda</taxon>
        <taxon>Hexapoda</taxon>
        <taxon>Insecta</taxon>
        <taxon>Pterygota</taxon>
        <taxon>Neoptera</taxon>
        <taxon>Endopterygota</taxon>
        <taxon>Hymenoptera</taxon>
        <taxon>Apocrita</taxon>
        <taxon>Aculeata</taxon>
        <taxon>Apoidea</taxon>
        <taxon>Anthophila</taxon>
        <taxon>Apidae</taxon>
        <taxon>Xylocopa</taxon>
        <taxon>Xylocopa</taxon>
    </lineage>
</organism>
<keyword evidence="4" id="KW-0964">Secreted</keyword>
<evidence type="ECO:0000313" key="11">
    <source>
        <dbReference type="EMBL" id="CAL7946599.1"/>
    </source>
</evidence>
<feature type="compositionally biased region" description="Gly residues" evidence="10">
    <location>
        <begin position="296"/>
        <end position="306"/>
    </location>
</feature>
<keyword evidence="5" id="KW-0272">Extracellular matrix</keyword>
<keyword evidence="6 9" id="KW-0879">Wnt signaling pathway</keyword>
<proteinExistence type="inferred from homology"/>
<dbReference type="CDD" id="cd19342">
    <property type="entry name" value="Wnt_Wnt10"/>
    <property type="match status" value="1"/>
</dbReference>
<dbReference type="SMART" id="SM00097">
    <property type="entry name" value="WNT1"/>
    <property type="match status" value="1"/>
</dbReference>
<evidence type="ECO:0000256" key="2">
    <source>
        <dbReference type="ARBA" id="ARBA00005683"/>
    </source>
</evidence>
<dbReference type="InterPro" id="IPR043158">
    <property type="entry name" value="Wnt_C"/>
</dbReference>
<keyword evidence="7" id="KW-1015">Disulfide bond</keyword>
<keyword evidence="8" id="KW-0449">Lipoprotein</keyword>
<name>A0ABP1P021_XYLVO</name>
<dbReference type="InterPro" id="IPR005817">
    <property type="entry name" value="Wnt"/>
</dbReference>
<evidence type="ECO:0000256" key="9">
    <source>
        <dbReference type="RuleBase" id="RU003500"/>
    </source>
</evidence>
<gene>
    <name evidence="11" type="ORF">XYLVIOL_LOCUS7864</name>
</gene>
<evidence type="ECO:0000256" key="8">
    <source>
        <dbReference type="ARBA" id="ARBA00023288"/>
    </source>
</evidence>
<evidence type="ECO:0000256" key="7">
    <source>
        <dbReference type="ARBA" id="ARBA00023157"/>
    </source>
</evidence>
<dbReference type="Pfam" id="PF00110">
    <property type="entry name" value="wnt"/>
    <property type="match status" value="1"/>
</dbReference>
<feature type="compositionally biased region" description="Basic residues" evidence="10">
    <location>
        <begin position="278"/>
        <end position="295"/>
    </location>
</feature>
<comment type="caution">
    <text evidence="11">The sequence shown here is derived from an EMBL/GenBank/DDBJ whole genome shotgun (WGS) entry which is preliminary data.</text>
</comment>
<evidence type="ECO:0000256" key="5">
    <source>
        <dbReference type="ARBA" id="ARBA00022530"/>
    </source>
</evidence>
<dbReference type="PANTHER" id="PTHR12027:SF98">
    <property type="entry name" value="PROTEIN WNT"/>
    <property type="match status" value="1"/>
</dbReference>
<feature type="region of interest" description="Disordered" evidence="10">
    <location>
        <begin position="274"/>
        <end position="310"/>
    </location>
</feature>
<sequence>MPPSRSGRVYEGAPSRIVVRIGPAIALLLILFENRRATCLMSNSVDDWVSGNAVVCKGIPVLTKEQQELCQRNPDVTVAAIKGLQMAIAECQHQFMWHRWNCSSLTPRSRTQQSSVLLKRGYRETAFAYAISAAGVAHSVARACSMGRLLSCGCDPSSYKGKPPAKVRGAQWKWGGCSHNLDYGMEFSRQFLDTRERLGDMQSTVNLHNNQAGRLAVASNMQVRCKCHGMSGSCELKTCWRVVPDFRIVGKALKDRFRNAVLVVHSNFGSVTPVTRVRGSRRRRPDRQRQRKHRGGSSGGGGGGGGGRKRRPRELAKQLFYYQKSPNFCERDPSADIPGTAGRRCNKTSSGGDACNSLCCGRGYNVVRQRRVERCRCKFQWCCSVACQNCTVEEWITVCK</sequence>
<evidence type="ECO:0000256" key="10">
    <source>
        <dbReference type="SAM" id="MobiDB-lite"/>
    </source>
</evidence>
<dbReference type="Gene3D" id="3.30.2460.20">
    <property type="match status" value="1"/>
</dbReference>
<dbReference type="Proteomes" id="UP001642520">
    <property type="component" value="Unassembled WGS sequence"/>
</dbReference>
<reference evidence="11 12" key="1">
    <citation type="submission" date="2024-08" db="EMBL/GenBank/DDBJ databases">
        <authorList>
            <person name="Will J Nash"/>
            <person name="Angela Man"/>
            <person name="Seanna McTaggart"/>
            <person name="Kendall Baker"/>
            <person name="Tom Barker"/>
            <person name="Leah Catchpole"/>
            <person name="Alex Durrant"/>
            <person name="Karim Gharbi"/>
            <person name="Naomi Irish"/>
            <person name="Gemy Kaithakottil"/>
            <person name="Debby Ku"/>
            <person name="Aaliyah Providence"/>
            <person name="Felix Shaw"/>
            <person name="David Swarbreck"/>
            <person name="Chris Watkins"/>
            <person name="Ann M. McCartney"/>
            <person name="Giulio Formenti"/>
            <person name="Alice Mouton"/>
            <person name="Noel Vella"/>
            <person name="Bjorn M von Reumont"/>
            <person name="Adriana Vella"/>
            <person name="Wilfried Haerty"/>
        </authorList>
    </citation>
    <scope>NUCLEOTIDE SEQUENCE [LARGE SCALE GENOMIC DNA]</scope>
</reference>
<keyword evidence="12" id="KW-1185">Reference proteome</keyword>
<dbReference type="PANTHER" id="PTHR12027">
    <property type="entry name" value="WNT RELATED"/>
    <property type="match status" value="1"/>
</dbReference>
<dbReference type="InterPro" id="IPR018161">
    <property type="entry name" value="Wnt_CS"/>
</dbReference>
<evidence type="ECO:0000256" key="4">
    <source>
        <dbReference type="ARBA" id="ARBA00022525"/>
    </source>
</evidence>
<keyword evidence="3 9" id="KW-0217">Developmental protein</keyword>
<comment type="similarity">
    <text evidence="2 9">Belongs to the Wnt family.</text>
</comment>
<comment type="subcellular location">
    <subcellularLocation>
        <location evidence="1 9">Secreted</location>
        <location evidence="1 9">Extracellular space</location>
        <location evidence="1 9">Extracellular matrix</location>
    </subcellularLocation>
</comment>